<gene>
    <name evidence="1" type="ORF">LC20004_05875</name>
</gene>
<organism evidence="1 2">
    <name type="scientific">Loigolactobacillus coryniformis subsp. torquens DSM 20004 = KCTC 3535</name>
    <dbReference type="NCBI Taxonomy" id="1423822"/>
    <lineage>
        <taxon>Bacteria</taxon>
        <taxon>Bacillati</taxon>
        <taxon>Bacillota</taxon>
        <taxon>Bacilli</taxon>
        <taxon>Lactobacillales</taxon>
        <taxon>Lactobacillaceae</taxon>
        <taxon>Loigolactobacillus</taxon>
    </lineage>
</organism>
<evidence type="ECO:0000313" key="1">
    <source>
        <dbReference type="EMBL" id="ATO43461.1"/>
    </source>
</evidence>
<reference evidence="1 2" key="1">
    <citation type="submission" date="2016-10" db="EMBL/GenBank/DDBJ databases">
        <title>The whole genome sequencing and assembly of L. cotyniformis subsp. torquens DSM 20004 strain.</title>
        <authorList>
            <person name="Park M.-K."/>
            <person name="Lee Y.-J."/>
            <person name="Yi H."/>
            <person name="Bahn Y.-S."/>
            <person name="Kim J.F."/>
            <person name="Lee D.-W."/>
        </authorList>
    </citation>
    <scope>NUCLEOTIDE SEQUENCE [LARGE SCALE GENOMIC DNA]</scope>
    <source>
        <strain evidence="1 2">DSM 20004</strain>
    </source>
</reference>
<keyword evidence="2" id="KW-1185">Reference proteome</keyword>
<dbReference type="AlphaFoldDB" id="A0A2D1KMZ4"/>
<dbReference type="EMBL" id="CP017697">
    <property type="protein sequence ID" value="ATO43461.1"/>
    <property type="molecule type" value="Genomic_DNA"/>
</dbReference>
<dbReference type="RefSeq" id="WP_010014118.1">
    <property type="nucleotide sequence ID" value="NZ_AEOS01000251.1"/>
</dbReference>
<dbReference type="OrthoDB" id="2299170at2"/>
<protein>
    <submittedName>
        <fullName evidence="1">Uncharacterized protein</fullName>
    </submittedName>
</protein>
<sequence length="79" mass="9837">MSATRTISDYELFQHFKSYLLDHRQQVKQYRSVKEYVQKEQPTMTPFMRSQARIPKHYRRVIRQLTPQDFTQFERQLNR</sequence>
<proteinExistence type="predicted"/>
<dbReference type="Proteomes" id="UP000223559">
    <property type="component" value="Chromosome"/>
</dbReference>
<dbReference type="KEGG" id="lcy:LC20004_05875"/>
<name>A0A2D1KMZ4_9LACO</name>
<evidence type="ECO:0000313" key="2">
    <source>
        <dbReference type="Proteomes" id="UP000223559"/>
    </source>
</evidence>
<accession>A0A2D1KMZ4</accession>